<dbReference type="AlphaFoldDB" id="A0A6A0AF97"/>
<feature type="region of interest" description="Disordered" evidence="1">
    <location>
        <begin position="1"/>
        <end position="22"/>
    </location>
</feature>
<dbReference type="Proteomes" id="UP000485058">
    <property type="component" value="Unassembled WGS sequence"/>
</dbReference>
<proteinExistence type="predicted"/>
<evidence type="ECO:0000313" key="2">
    <source>
        <dbReference type="EMBL" id="GFH31318.1"/>
    </source>
</evidence>
<sequence>MSPCGPHVDGAVGAGLDLPGKGRVSSFCERSSVQTPSGMAHMQGWLTHKHDSRMTQGWPNAREPSINAHEVRLEGSSQAQSKGQSLSLLGCHTVQKRPSPWRWCERARSLRHELGQSALIPWSG</sequence>
<accession>A0A6A0AF97</accession>
<name>A0A6A0AF97_HAELA</name>
<evidence type="ECO:0000256" key="1">
    <source>
        <dbReference type="SAM" id="MobiDB-lite"/>
    </source>
</evidence>
<gene>
    <name evidence="2" type="ORF">HaLaN_30335</name>
</gene>
<comment type="caution">
    <text evidence="2">The sequence shown here is derived from an EMBL/GenBank/DDBJ whole genome shotgun (WGS) entry which is preliminary data.</text>
</comment>
<dbReference type="EMBL" id="BLLF01005529">
    <property type="protein sequence ID" value="GFH31318.1"/>
    <property type="molecule type" value="Genomic_DNA"/>
</dbReference>
<keyword evidence="3" id="KW-1185">Reference proteome</keyword>
<organism evidence="2 3">
    <name type="scientific">Haematococcus lacustris</name>
    <name type="common">Green alga</name>
    <name type="synonym">Haematococcus pluvialis</name>
    <dbReference type="NCBI Taxonomy" id="44745"/>
    <lineage>
        <taxon>Eukaryota</taxon>
        <taxon>Viridiplantae</taxon>
        <taxon>Chlorophyta</taxon>
        <taxon>core chlorophytes</taxon>
        <taxon>Chlorophyceae</taxon>
        <taxon>CS clade</taxon>
        <taxon>Chlamydomonadales</taxon>
        <taxon>Haematococcaceae</taxon>
        <taxon>Haematococcus</taxon>
    </lineage>
</organism>
<protein>
    <submittedName>
        <fullName evidence="2">Uncharacterized protein</fullName>
    </submittedName>
</protein>
<evidence type="ECO:0000313" key="3">
    <source>
        <dbReference type="Proteomes" id="UP000485058"/>
    </source>
</evidence>
<reference evidence="2 3" key="1">
    <citation type="submission" date="2020-02" db="EMBL/GenBank/DDBJ databases">
        <title>Draft genome sequence of Haematococcus lacustris strain NIES-144.</title>
        <authorList>
            <person name="Morimoto D."/>
            <person name="Nakagawa S."/>
            <person name="Yoshida T."/>
            <person name="Sawayama S."/>
        </authorList>
    </citation>
    <scope>NUCLEOTIDE SEQUENCE [LARGE SCALE GENOMIC DNA]</scope>
    <source>
        <strain evidence="2 3">NIES-144</strain>
    </source>
</reference>